<evidence type="ECO:0000256" key="8">
    <source>
        <dbReference type="SAM" id="MobiDB-lite"/>
    </source>
</evidence>
<comment type="subcellular location">
    <subcellularLocation>
        <location evidence="1 7">Cell membrane</location>
        <topology evidence="1 7">Multi-pass membrane protein</topology>
    </subcellularLocation>
</comment>
<dbReference type="SUPFAM" id="SSF161098">
    <property type="entry name" value="MetI-like"/>
    <property type="match status" value="1"/>
</dbReference>
<evidence type="ECO:0000256" key="7">
    <source>
        <dbReference type="RuleBase" id="RU363032"/>
    </source>
</evidence>
<comment type="similarity">
    <text evidence="7">Belongs to the binding-protein-dependent transport system permease family.</text>
</comment>
<dbReference type="EMBL" id="BAABHF010000067">
    <property type="protein sequence ID" value="GAA4520802.1"/>
    <property type="molecule type" value="Genomic_DNA"/>
</dbReference>
<dbReference type="PANTHER" id="PTHR30151:SF0">
    <property type="entry name" value="ABC TRANSPORTER PERMEASE PROTEIN MJ0413-RELATED"/>
    <property type="match status" value="1"/>
</dbReference>
<evidence type="ECO:0000256" key="3">
    <source>
        <dbReference type="ARBA" id="ARBA00022475"/>
    </source>
</evidence>
<dbReference type="InterPro" id="IPR000515">
    <property type="entry name" value="MetI-like"/>
</dbReference>
<proteinExistence type="inferred from homology"/>
<keyword evidence="5 7" id="KW-1133">Transmembrane helix</keyword>
<feature type="region of interest" description="Disordered" evidence="8">
    <location>
        <begin position="1"/>
        <end position="25"/>
    </location>
</feature>
<feature type="transmembrane region" description="Helical" evidence="7">
    <location>
        <begin position="89"/>
        <end position="110"/>
    </location>
</feature>
<organism evidence="10 11">
    <name type="scientific">Actinoallomurus oryzae</name>
    <dbReference type="NCBI Taxonomy" id="502180"/>
    <lineage>
        <taxon>Bacteria</taxon>
        <taxon>Bacillati</taxon>
        <taxon>Actinomycetota</taxon>
        <taxon>Actinomycetes</taxon>
        <taxon>Streptosporangiales</taxon>
        <taxon>Thermomonosporaceae</taxon>
        <taxon>Actinoallomurus</taxon>
    </lineage>
</organism>
<dbReference type="PANTHER" id="PTHR30151">
    <property type="entry name" value="ALKANE SULFONATE ABC TRANSPORTER-RELATED, MEMBRANE SUBUNIT"/>
    <property type="match status" value="1"/>
</dbReference>
<dbReference type="PROSITE" id="PS50928">
    <property type="entry name" value="ABC_TM1"/>
    <property type="match status" value="1"/>
</dbReference>
<keyword evidence="3" id="KW-1003">Cell membrane</keyword>
<evidence type="ECO:0000256" key="4">
    <source>
        <dbReference type="ARBA" id="ARBA00022692"/>
    </source>
</evidence>
<reference evidence="11" key="1">
    <citation type="journal article" date="2019" name="Int. J. Syst. Evol. Microbiol.">
        <title>The Global Catalogue of Microorganisms (GCM) 10K type strain sequencing project: providing services to taxonomists for standard genome sequencing and annotation.</title>
        <authorList>
            <consortium name="The Broad Institute Genomics Platform"/>
            <consortium name="The Broad Institute Genome Sequencing Center for Infectious Disease"/>
            <person name="Wu L."/>
            <person name="Ma J."/>
        </authorList>
    </citation>
    <scope>NUCLEOTIDE SEQUENCE [LARGE SCALE GENOMIC DNA]</scope>
    <source>
        <strain evidence="11">JCM 17933</strain>
    </source>
</reference>
<name>A0ABP8R8V1_9ACTN</name>
<gene>
    <name evidence="10" type="ORF">GCM10023191_098230</name>
</gene>
<feature type="transmembrane region" description="Helical" evidence="7">
    <location>
        <begin position="244"/>
        <end position="265"/>
    </location>
</feature>
<evidence type="ECO:0000259" key="9">
    <source>
        <dbReference type="PROSITE" id="PS50928"/>
    </source>
</evidence>
<evidence type="ECO:0000313" key="10">
    <source>
        <dbReference type="EMBL" id="GAA4520802.1"/>
    </source>
</evidence>
<feature type="transmembrane region" description="Helical" evidence="7">
    <location>
        <begin position="28"/>
        <end position="48"/>
    </location>
</feature>
<feature type="transmembrane region" description="Helical" evidence="7">
    <location>
        <begin position="188"/>
        <end position="207"/>
    </location>
</feature>
<accession>A0ABP8R8V1</accession>
<keyword evidence="11" id="KW-1185">Reference proteome</keyword>
<dbReference type="CDD" id="cd06261">
    <property type="entry name" value="TM_PBP2"/>
    <property type="match status" value="1"/>
</dbReference>
<feature type="transmembrane region" description="Helical" evidence="7">
    <location>
        <begin position="122"/>
        <end position="142"/>
    </location>
</feature>
<comment type="caution">
    <text evidence="10">The sequence shown here is derived from an EMBL/GenBank/DDBJ whole genome shotgun (WGS) entry which is preliminary data.</text>
</comment>
<dbReference type="InterPro" id="IPR035906">
    <property type="entry name" value="MetI-like_sf"/>
</dbReference>
<protein>
    <submittedName>
        <fullName evidence="10">ABC transporter permease</fullName>
    </submittedName>
</protein>
<evidence type="ECO:0000256" key="6">
    <source>
        <dbReference type="ARBA" id="ARBA00023136"/>
    </source>
</evidence>
<feature type="transmembrane region" description="Helical" evidence="7">
    <location>
        <begin position="148"/>
        <end position="167"/>
    </location>
</feature>
<feature type="compositionally biased region" description="Polar residues" evidence="8">
    <location>
        <begin position="1"/>
        <end position="15"/>
    </location>
</feature>
<keyword evidence="4 7" id="KW-0812">Transmembrane</keyword>
<dbReference type="Gene3D" id="1.10.3720.10">
    <property type="entry name" value="MetI-like"/>
    <property type="match status" value="1"/>
</dbReference>
<dbReference type="Proteomes" id="UP001500503">
    <property type="component" value="Unassembled WGS sequence"/>
</dbReference>
<keyword evidence="6 7" id="KW-0472">Membrane</keyword>
<evidence type="ECO:0000256" key="5">
    <source>
        <dbReference type="ARBA" id="ARBA00022989"/>
    </source>
</evidence>
<evidence type="ECO:0000256" key="2">
    <source>
        <dbReference type="ARBA" id="ARBA00022448"/>
    </source>
</evidence>
<sequence length="275" mass="28848">MATQMSSSRTRTTATGERRKPAGGRRRTEALIFGTLGVGVFLISWQLVSVSGAVDAILLPAPTAVASAFGDMFTSPGIGADLRASGVEFIIGFLLSLVIGLPLGMLIGWYKRLGFALEPLINFFYSTPRIALMPILIIWFGIGLSSKIAVVFLGGVFPILINAAAGVRTVDRTLIQAARVFNATDRQVFLTVNLPACVPFVLSGMRLAVGQGLIGVFVGELLGAQHGVGLLVANAGASFQTPRVLAGVALIAAAGVVLTNLLGLAERHFSSWRAQ</sequence>
<evidence type="ECO:0000256" key="1">
    <source>
        <dbReference type="ARBA" id="ARBA00004651"/>
    </source>
</evidence>
<feature type="domain" description="ABC transmembrane type-1" evidence="9">
    <location>
        <begin position="82"/>
        <end position="263"/>
    </location>
</feature>
<dbReference type="Pfam" id="PF00528">
    <property type="entry name" value="BPD_transp_1"/>
    <property type="match status" value="1"/>
</dbReference>
<evidence type="ECO:0000313" key="11">
    <source>
        <dbReference type="Proteomes" id="UP001500503"/>
    </source>
</evidence>
<keyword evidence="2 7" id="KW-0813">Transport</keyword>